<organism evidence="1">
    <name type="scientific">marine sediment metagenome</name>
    <dbReference type="NCBI Taxonomy" id="412755"/>
    <lineage>
        <taxon>unclassified sequences</taxon>
        <taxon>metagenomes</taxon>
        <taxon>ecological metagenomes</taxon>
    </lineage>
</organism>
<proteinExistence type="predicted"/>
<sequence>MPTVPAGDLTLLRSDGHKSKVYTSFLPPVILWEARINDGSIVQGETSIDFDTGTGTPSSYAMVEAIQEIWVGSSAEANDIGRLRIKSISSGDGGVTGTVIVAGHSLPLQDENYLTFHHNYPLKPRYSWVDPATEIWYMDDDVVYTDQHTKPPPIVIAGPHRAGFLVSGSFSINVDASASYAIASGASISSYGMAVGSVSGTPTYNFNTGTGLGDITFTVPGYYWAKYTVTDSNGKSQVSYRCYFVHESDRSSAWHPFVDTESITLTGDWDQGGWLAAIEAKDGYSLDEIPFHALCVIWRESWYGSTKKAITYLPDSATTIFAGYVRGEVEEQDFGEGGVGAVDLIASTVEGRLRRMYSFSASIAANQTVNHWKYGPNWMTVGIIAAYLMRWRSTIFEVADVIGLTDNTWLEAGFEPDDNNLYDMVNNYTLNEGIRRKLVCDQGGRMHFTYDLQLVTQLATRGVIFDFKKDPTAADYGGALLIPRAPEPEAPFATANGIYWDGTTWDEDNRPEATGDWCVIAPGGKPLHEGPNPIDFPAQIIPSLAYLKILAGRKLAKANNEVEEVRIAFSGDYLGVLEIVYDTDFYTMSLQASDMPRQIPWNAKPLFLRNIIARFSGETGPFVCNASFEPESPGIDGIETQCPSFPLLGGEIPPIPIPDAAPGALITGSSVHLKLATENDWTELTSENVEDLIEDPFWKLKTGSFSPSDAIVIRCGLGYIKRSTDGGLTFSDVTPTTNPPNDAGDAAAPTVGNVTFNELDASFTSQHEFVAMVTWQNASSEWRTWLYHTDDNFATDGAWKSILGGSANDLTSWNTPTTDVDGGPYGNGTWDYSYAGYSIRDSIRSLAKMSDTKYVAMYFVDRWDGSYYDLGGYCRVIDILPNGTLSIGPEYGPFSYDGGAFSNEMQDARIHFWDEDYFIIISSELDYEFWPFAGCEAYTSGYSLIARAGSVNNQVITFGANYMVLQTEPLQSPCNDFLAGAISFTKLPGTDHGIILTSSYGAIGNDDGWAFVVKKSAISYSLTFGSIETWQRGTGGGGIGIDDFDVVAYDGDTATIFFNSGYDDTPWGQWNLYAIHVTVNRTLMNLSFDARQMMLIFSDIRRLHAAVLTSTRIVV</sequence>
<comment type="caution">
    <text evidence="1">The sequence shown here is derived from an EMBL/GenBank/DDBJ whole genome shotgun (WGS) entry which is preliminary data.</text>
</comment>
<gene>
    <name evidence="1" type="ORF">LCGC14_1501970</name>
</gene>
<accession>A0A0F9JPQ9</accession>
<feature type="non-terminal residue" evidence="1">
    <location>
        <position position="1115"/>
    </location>
</feature>
<reference evidence="1" key="1">
    <citation type="journal article" date="2015" name="Nature">
        <title>Complex archaea that bridge the gap between prokaryotes and eukaryotes.</title>
        <authorList>
            <person name="Spang A."/>
            <person name="Saw J.H."/>
            <person name="Jorgensen S.L."/>
            <person name="Zaremba-Niedzwiedzka K."/>
            <person name="Martijn J."/>
            <person name="Lind A.E."/>
            <person name="van Eijk R."/>
            <person name="Schleper C."/>
            <person name="Guy L."/>
            <person name="Ettema T.J."/>
        </authorList>
    </citation>
    <scope>NUCLEOTIDE SEQUENCE</scope>
</reference>
<dbReference type="AlphaFoldDB" id="A0A0F9JPQ9"/>
<dbReference type="EMBL" id="LAZR01010910">
    <property type="protein sequence ID" value="KKM64381.1"/>
    <property type="molecule type" value="Genomic_DNA"/>
</dbReference>
<name>A0A0F9JPQ9_9ZZZZ</name>
<evidence type="ECO:0000313" key="1">
    <source>
        <dbReference type="EMBL" id="KKM64381.1"/>
    </source>
</evidence>
<protein>
    <submittedName>
        <fullName evidence="1">Uncharacterized protein</fullName>
    </submittedName>
</protein>